<reference evidence="2 3" key="1">
    <citation type="submission" date="2024-04" db="EMBL/GenBank/DDBJ databases">
        <title>Albibacterium profundi sp. nov., isolated from sediment of the Challenger Deep of Mariana Trench.</title>
        <authorList>
            <person name="Wang Y."/>
        </authorList>
    </citation>
    <scope>NUCLEOTIDE SEQUENCE [LARGE SCALE GENOMIC DNA]</scope>
    <source>
        <strain evidence="2 3">RHL897</strain>
    </source>
</reference>
<dbReference type="PANTHER" id="PTHR30605:SF0">
    <property type="entry name" value="ANHYDRO-N-ACETYLMURAMIC ACID KINASE"/>
    <property type="match status" value="1"/>
</dbReference>
<comment type="catalytic activity">
    <reaction evidence="1">
        <text>1,6-anhydro-N-acetyl-beta-muramate + ATP + H2O = N-acetyl-D-muramate 6-phosphate + ADP + H(+)</text>
        <dbReference type="Rhea" id="RHEA:24952"/>
        <dbReference type="ChEBI" id="CHEBI:15377"/>
        <dbReference type="ChEBI" id="CHEBI:15378"/>
        <dbReference type="ChEBI" id="CHEBI:30616"/>
        <dbReference type="ChEBI" id="CHEBI:58690"/>
        <dbReference type="ChEBI" id="CHEBI:58722"/>
        <dbReference type="ChEBI" id="CHEBI:456216"/>
        <dbReference type="EC" id="2.7.1.170"/>
    </reaction>
</comment>
<proteinExistence type="inferred from homology"/>
<dbReference type="EC" id="2.7.1.170" evidence="1"/>
<comment type="pathway">
    <text evidence="1">Cell wall biogenesis; peptidoglycan recycling.</text>
</comment>
<accession>A0ABV5CD26</accession>
<keyword evidence="1" id="KW-0119">Carbohydrate metabolism</keyword>
<comment type="similarity">
    <text evidence="1">Belongs to the anhydro-N-acetylmuramic acid kinase family.</text>
</comment>
<sequence length="398" mass="43013">MNKNLEALCNIGEKDTRIIIGLMSGTSLDGLDIALTKIQGSGTKTRLELLAFESLEYSSAFRNEIKSIFSKETVYTEMLCAMNAKIGIAHAELVGKTLKKWSLDASKIDLIASHGQTVFHAPINSTHAQGFTNSTLQIGDGDHIARYTGIITISDFRQKHVAAGGEGAPLVIYGDYLLFGHGSENRVLLNIGGISNFSFLPAGRRVEGVFASDVGPGNTLMNQYMQVNWSKPYDKDGEVARLGLVNQDLLNSLLEHPFFHKSHPKTTGPELFNLSYLEKAQLRSDTQKLEKEHVMATLSMFTARCIADSLAPLKEQYGALSLYVSGGGHLNKTLMTNLESLLVGTTIENTSVLGMNPDAKEAVLFSLLANETVAGAPIIFPAVSGAPGVCFGKISFPD</sequence>
<evidence type="ECO:0000313" key="2">
    <source>
        <dbReference type="EMBL" id="MFB5945431.1"/>
    </source>
</evidence>
<keyword evidence="1" id="KW-0067">ATP-binding</keyword>
<dbReference type="InterPro" id="IPR005338">
    <property type="entry name" value="Anhydro_N_Ac-Mur_kinase"/>
</dbReference>
<dbReference type="EMBL" id="JBBVGT010000002">
    <property type="protein sequence ID" value="MFB5945431.1"/>
    <property type="molecule type" value="Genomic_DNA"/>
</dbReference>
<comment type="caution">
    <text evidence="2">The sequence shown here is derived from an EMBL/GenBank/DDBJ whole genome shotgun (WGS) entry which is preliminary data.</text>
</comment>
<dbReference type="Gene3D" id="3.30.420.40">
    <property type="match status" value="2"/>
</dbReference>
<feature type="binding site" evidence="1">
    <location>
        <begin position="25"/>
        <end position="32"/>
    </location>
    <ligand>
        <name>ATP</name>
        <dbReference type="ChEBI" id="CHEBI:30616"/>
    </ligand>
</feature>
<keyword evidence="1 2" id="KW-0418">Kinase</keyword>
<comment type="pathway">
    <text evidence="1">Amino-sugar metabolism; 1,6-anhydro-N-acetylmuramate degradation.</text>
</comment>
<dbReference type="SUPFAM" id="SSF53067">
    <property type="entry name" value="Actin-like ATPase domain"/>
    <property type="match status" value="1"/>
</dbReference>
<dbReference type="NCBIfam" id="NF007148">
    <property type="entry name" value="PRK09585.3-2"/>
    <property type="match status" value="1"/>
</dbReference>
<dbReference type="RefSeq" id="WP_375556972.1">
    <property type="nucleotide sequence ID" value="NZ_JBBVGT010000002.1"/>
</dbReference>
<comment type="function">
    <text evidence="1">Catalyzes the specific phosphorylation of 1,6-anhydro-N-acetylmuramic acid (anhMurNAc) with the simultaneous cleavage of the 1,6-anhydro ring, generating MurNAc-6-P. Is required for the utilization of anhMurNAc either imported from the medium or derived from its own cell wall murein, and thus plays a role in cell wall recycling.</text>
</comment>
<dbReference type="PANTHER" id="PTHR30605">
    <property type="entry name" value="ANHYDRO-N-ACETYLMURAMIC ACID KINASE"/>
    <property type="match status" value="1"/>
</dbReference>
<evidence type="ECO:0000256" key="1">
    <source>
        <dbReference type="HAMAP-Rule" id="MF_01270"/>
    </source>
</evidence>
<dbReference type="Pfam" id="PF03702">
    <property type="entry name" value="AnmK"/>
    <property type="match status" value="1"/>
</dbReference>
<name>A0ABV5CD26_9SPHI</name>
<keyword evidence="1 2" id="KW-0808">Transferase</keyword>
<dbReference type="Proteomes" id="UP001580928">
    <property type="component" value="Unassembled WGS sequence"/>
</dbReference>
<dbReference type="CDD" id="cd24050">
    <property type="entry name" value="ASKHA_NBD_ANMK"/>
    <property type="match status" value="1"/>
</dbReference>
<organism evidence="2 3">
    <name type="scientific">Albibacterium profundi</name>
    <dbReference type="NCBI Taxonomy" id="3134906"/>
    <lineage>
        <taxon>Bacteria</taxon>
        <taxon>Pseudomonadati</taxon>
        <taxon>Bacteroidota</taxon>
        <taxon>Sphingobacteriia</taxon>
        <taxon>Sphingobacteriales</taxon>
        <taxon>Sphingobacteriaceae</taxon>
        <taxon>Albibacterium</taxon>
    </lineage>
</organism>
<keyword evidence="3" id="KW-1185">Reference proteome</keyword>
<protein>
    <recommendedName>
        <fullName evidence="1">Anhydro-N-acetylmuramic acid kinase</fullName>
        <ecNumber evidence="1">2.7.1.170</ecNumber>
    </recommendedName>
    <alternativeName>
        <fullName evidence="1">AnhMurNAc kinase</fullName>
    </alternativeName>
</protein>
<gene>
    <name evidence="1" type="primary">anmK</name>
    <name evidence="2" type="ORF">WKR92_06275</name>
</gene>
<dbReference type="HAMAP" id="MF_01270">
    <property type="entry name" value="AnhMurNAc_kinase"/>
    <property type="match status" value="1"/>
</dbReference>
<dbReference type="GO" id="GO:0016301">
    <property type="term" value="F:kinase activity"/>
    <property type="evidence" value="ECO:0007669"/>
    <property type="project" value="UniProtKB-KW"/>
</dbReference>
<dbReference type="InterPro" id="IPR043129">
    <property type="entry name" value="ATPase_NBD"/>
</dbReference>
<keyword evidence="1" id="KW-0547">Nucleotide-binding</keyword>
<evidence type="ECO:0000313" key="3">
    <source>
        <dbReference type="Proteomes" id="UP001580928"/>
    </source>
</evidence>